<evidence type="ECO:0000256" key="2">
    <source>
        <dbReference type="SAM" id="SignalP"/>
    </source>
</evidence>
<feature type="chain" id="PRO_5011698512" evidence="2">
    <location>
        <begin position="19"/>
        <end position="247"/>
    </location>
</feature>
<dbReference type="CDD" id="cd02966">
    <property type="entry name" value="TlpA_like_family"/>
    <property type="match status" value="1"/>
</dbReference>
<dbReference type="RefSeq" id="WP_092545167.1">
    <property type="nucleotide sequence ID" value="NZ_FOKV01000022.1"/>
</dbReference>
<dbReference type="PANTHER" id="PTHR42852:SF13">
    <property type="entry name" value="PROTEIN DIPZ"/>
    <property type="match status" value="1"/>
</dbReference>
<dbReference type="PROSITE" id="PS00194">
    <property type="entry name" value="THIOREDOXIN_1"/>
    <property type="match status" value="1"/>
</dbReference>
<proteinExistence type="predicted"/>
<name>A0A1I1NHF9_9FLAO</name>
<keyword evidence="5" id="KW-1185">Reference proteome</keyword>
<keyword evidence="1" id="KW-0676">Redox-active center</keyword>
<gene>
    <name evidence="4" type="ORF">SAMN04487907_1225</name>
</gene>
<evidence type="ECO:0000313" key="4">
    <source>
        <dbReference type="EMBL" id="SFC94928.1"/>
    </source>
</evidence>
<dbReference type="InterPro" id="IPR050553">
    <property type="entry name" value="Thioredoxin_ResA/DsbE_sf"/>
</dbReference>
<dbReference type="OrthoDB" id="9815205at2"/>
<dbReference type="GO" id="GO:0016209">
    <property type="term" value="F:antioxidant activity"/>
    <property type="evidence" value="ECO:0007669"/>
    <property type="project" value="InterPro"/>
</dbReference>
<reference evidence="5" key="1">
    <citation type="submission" date="2016-10" db="EMBL/GenBank/DDBJ databases">
        <authorList>
            <person name="Varghese N."/>
            <person name="Submissions S."/>
        </authorList>
    </citation>
    <scope>NUCLEOTIDE SEQUENCE [LARGE SCALE GENOMIC DNA]</scope>
    <source>
        <strain evidence="5">DSM 24499</strain>
    </source>
</reference>
<sequence length="247" mass="28747">MKNSPILLFLLLTIIANSQEFYHVQGTEKILTSKDSIQPYLKNVKNNYNKTSVEKYGYIANSVSYNLGETFKRNDSTITWVQLSLDLQKVDYKRERVFELENKMLPKIELLTLEGNKIDNKSIQGEVTFINLWFVNCAPCLKEIPKLNEIRKEFVEEVKFIAVTFDPKEKVLEFIKKEPFDFQIAYNQMDLLKEGFKVTSYPKILIVDKTGKISLISNGIKEYDSETENVKHSVEEIEELLRDLVAK</sequence>
<evidence type="ECO:0000313" key="5">
    <source>
        <dbReference type="Proteomes" id="UP000199438"/>
    </source>
</evidence>
<dbReference type="SUPFAM" id="SSF52833">
    <property type="entry name" value="Thioredoxin-like"/>
    <property type="match status" value="1"/>
</dbReference>
<evidence type="ECO:0000259" key="3">
    <source>
        <dbReference type="PROSITE" id="PS51352"/>
    </source>
</evidence>
<protein>
    <submittedName>
        <fullName evidence="4">AhpC/TSA family protein</fullName>
    </submittedName>
</protein>
<dbReference type="Proteomes" id="UP000199438">
    <property type="component" value="Unassembled WGS sequence"/>
</dbReference>
<dbReference type="GO" id="GO:0016491">
    <property type="term" value="F:oxidoreductase activity"/>
    <property type="evidence" value="ECO:0007669"/>
    <property type="project" value="InterPro"/>
</dbReference>
<dbReference type="STRING" id="1334022.SAMN04487907_1225"/>
<dbReference type="InterPro" id="IPR017937">
    <property type="entry name" value="Thioredoxin_CS"/>
</dbReference>
<feature type="signal peptide" evidence="2">
    <location>
        <begin position="1"/>
        <end position="18"/>
    </location>
</feature>
<dbReference type="InterPro" id="IPR013766">
    <property type="entry name" value="Thioredoxin_domain"/>
</dbReference>
<dbReference type="PROSITE" id="PS51352">
    <property type="entry name" value="THIOREDOXIN_2"/>
    <property type="match status" value="1"/>
</dbReference>
<dbReference type="PANTHER" id="PTHR42852">
    <property type="entry name" value="THIOL:DISULFIDE INTERCHANGE PROTEIN DSBE"/>
    <property type="match status" value="1"/>
</dbReference>
<dbReference type="AlphaFoldDB" id="A0A1I1NHF9"/>
<dbReference type="InterPro" id="IPR036249">
    <property type="entry name" value="Thioredoxin-like_sf"/>
</dbReference>
<evidence type="ECO:0000256" key="1">
    <source>
        <dbReference type="ARBA" id="ARBA00023284"/>
    </source>
</evidence>
<organism evidence="4 5">
    <name type="scientific">Zunongwangia mangrovi</name>
    <dbReference type="NCBI Taxonomy" id="1334022"/>
    <lineage>
        <taxon>Bacteria</taxon>
        <taxon>Pseudomonadati</taxon>
        <taxon>Bacteroidota</taxon>
        <taxon>Flavobacteriia</taxon>
        <taxon>Flavobacteriales</taxon>
        <taxon>Flavobacteriaceae</taxon>
        <taxon>Zunongwangia</taxon>
    </lineage>
</organism>
<dbReference type="InterPro" id="IPR000866">
    <property type="entry name" value="AhpC/TSA"/>
</dbReference>
<dbReference type="EMBL" id="FOKV01000022">
    <property type="protein sequence ID" value="SFC94928.1"/>
    <property type="molecule type" value="Genomic_DNA"/>
</dbReference>
<dbReference type="Gene3D" id="3.40.30.10">
    <property type="entry name" value="Glutaredoxin"/>
    <property type="match status" value="1"/>
</dbReference>
<feature type="domain" description="Thioredoxin" evidence="3">
    <location>
        <begin position="99"/>
        <end position="246"/>
    </location>
</feature>
<keyword evidence="2" id="KW-0732">Signal</keyword>
<accession>A0A1I1NHF9</accession>
<dbReference type="Pfam" id="PF00578">
    <property type="entry name" value="AhpC-TSA"/>
    <property type="match status" value="1"/>
</dbReference>